<name>A0ABS5MC91_9BACI</name>
<reference evidence="3 4" key="1">
    <citation type="submission" date="2021-05" db="EMBL/GenBank/DDBJ databases">
        <title>Ornithinibacillus massiliensis sp. nov.</title>
        <authorList>
            <person name="Iwaza R."/>
            <person name="Lagier J.-C."/>
            <person name="Raoult D."/>
        </authorList>
    </citation>
    <scope>NUCLEOTIDE SEQUENCE [LARGE SCALE GENOMIC DNA]</scope>
    <source>
        <strain evidence="3 4">Marseille-P3601</strain>
    </source>
</reference>
<dbReference type="InterPro" id="IPR024405">
    <property type="entry name" value="Phage_BhlA/UviB"/>
</dbReference>
<keyword evidence="2" id="KW-0812">Transmembrane</keyword>
<keyword evidence="4" id="KW-1185">Reference proteome</keyword>
<dbReference type="Pfam" id="PF10960">
    <property type="entry name" value="Holin_BhlA"/>
    <property type="match status" value="1"/>
</dbReference>
<evidence type="ECO:0000256" key="2">
    <source>
        <dbReference type="SAM" id="Phobius"/>
    </source>
</evidence>
<keyword evidence="2" id="KW-1133">Transmembrane helix</keyword>
<accession>A0ABS5MC91</accession>
<keyword evidence="1" id="KW-0175">Coiled coil</keyword>
<feature type="coiled-coil region" evidence="1">
    <location>
        <begin position="51"/>
        <end position="78"/>
    </location>
</feature>
<evidence type="ECO:0000313" key="3">
    <source>
        <dbReference type="EMBL" id="MBS3679951.1"/>
    </source>
</evidence>
<proteinExistence type="predicted"/>
<organism evidence="3 4">
    <name type="scientific">Ornithinibacillus massiliensis</name>
    <dbReference type="NCBI Taxonomy" id="1944633"/>
    <lineage>
        <taxon>Bacteria</taxon>
        <taxon>Bacillati</taxon>
        <taxon>Bacillota</taxon>
        <taxon>Bacilli</taxon>
        <taxon>Bacillales</taxon>
        <taxon>Bacillaceae</taxon>
        <taxon>Ornithinibacillus</taxon>
    </lineage>
</organism>
<sequence>MDILSQVPFDMLLSQGIFAILFIWLFLDSRKDSKTREDRLMAHVEKTTDTLDTLSQRMENVSVKVDNIDNRLTQFEREVKGE</sequence>
<protein>
    <submittedName>
        <fullName evidence="3">Holin</fullName>
    </submittedName>
</protein>
<comment type="caution">
    <text evidence="3">The sequence shown here is derived from an EMBL/GenBank/DDBJ whole genome shotgun (WGS) entry which is preliminary data.</text>
</comment>
<dbReference type="RefSeq" id="WP_211741460.1">
    <property type="nucleotide sequence ID" value="NZ_JAGXBY010000002.1"/>
</dbReference>
<evidence type="ECO:0000313" key="4">
    <source>
        <dbReference type="Proteomes" id="UP000681870"/>
    </source>
</evidence>
<dbReference type="EMBL" id="JAGXBY010000002">
    <property type="protein sequence ID" value="MBS3679951.1"/>
    <property type="molecule type" value="Genomic_DNA"/>
</dbReference>
<evidence type="ECO:0000256" key="1">
    <source>
        <dbReference type="SAM" id="Coils"/>
    </source>
</evidence>
<feature type="transmembrane region" description="Helical" evidence="2">
    <location>
        <begin position="6"/>
        <end position="27"/>
    </location>
</feature>
<keyword evidence="2" id="KW-0472">Membrane</keyword>
<gene>
    <name evidence="3" type="ORF">KGF86_06980</name>
</gene>
<dbReference type="Proteomes" id="UP000681870">
    <property type="component" value="Unassembled WGS sequence"/>
</dbReference>